<proteinExistence type="predicted"/>
<reference evidence="1" key="1">
    <citation type="submission" date="2020-05" db="EMBL/GenBank/DDBJ databases">
        <authorList>
            <person name="Chiriac C."/>
            <person name="Salcher M."/>
            <person name="Ghai R."/>
            <person name="Kavagutti S V."/>
        </authorList>
    </citation>
    <scope>NUCLEOTIDE SEQUENCE</scope>
</reference>
<organism evidence="1">
    <name type="scientific">freshwater metagenome</name>
    <dbReference type="NCBI Taxonomy" id="449393"/>
    <lineage>
        <taxon>unclassified sequences</taxon>
        <taxon>metagenomes</taxon>
        <taxon>ecological metagenomes</taxon>
    </lineage>
</organism>
<protein>
    <submittedName>
        <fullName evidence="1">Unannotated protein</fullName>
    </submittedName>
</protein>
<name>A0A6J6MML0_9ZZZZ</name>
<gene>
    <name evidence="1" type="ORF">UFOPK2310_00794</name>
</gene>
<dbReference type="AlphaFoldDB" id="A0A6J6MML0"/>
<sequence>MNLRLRRPAIWALVIAATTATLVATSVVPSSATTGQGGQASAPRSTTNANGSFVFRTANGIVPTWESADVRITGVSPGSAISNFNNTGIEVTLPIVAVNGSANFASGGSRLTNVATGDFVNCATPVIDTKAKVVDCVTQGGINRRLFVIKSITAKSNIYGAFTRTTIYRGMTLRVANTVMADYLNDALDVNIFSPYVTFATGELTVNTKR</sequence>
<dbReference type="EMBL" id="CAEZWW010000083">
    <property type="protein sequence ID" value="CAB4674258.1"/>
    <property type="molecule type" value="Genomic_DNA"/>
</dbReference>
<accession>A0A6J6MML0</accession>
<evidence type="ECO:0000313" key="1">
    <source>
        <dbReference type="EMBL" id="CAB4674258.1"/>
    </source>
</evidence>